<feature type="active site" evidence="3">
    <location>
        <position position="267"/>
    </location>
</feature>
<comment type="subunit">
    <text evidence="3">Homodimer.</text>
</comment>
<dbReference type="InterPro" id="IPR027519">
    <property type="entry name" value="KFase_ver/fungi-typ"/>
</dbReference>
<comment type="function">
    <text evidence="3">Catalyzes the hydrolysis of N-formyl-L-kynurenine to L-kynurenine, the second step in the kynurenine pathway of tryptophan degradation. Kynurenine may be further oxidized to nicotinic acid, NAD(H) and NADP(H). Required for elimination of toxic metabolites.</text>
</comment>
<dbReference type="PANTHER" id="PTHR48081">
    <property type="entry name" value="AB HYDROLASE SUPERFAMILY PROTEIN C4A8.06C"/>
    <property type="match status" value="1"/>
</dbReference>
<gene>
    <name evidence="5" type="ORF">CkaCkLH20_13079</name>
</gene>
<dbReference type="InterPro" id="IPR050300">
    <property type="entry name" value="GDXG_lipolytic_enzyme"/>
</dbReference>
<dbReference type="GO" id="GO:0034354">
    <property type="term" value="P:'de novo' NAD+ biosynthetic process from L-tryptophan"/>
    <property type="evidence" value="ECO:0007669"/>
    <property type="project" value="UniProtKB-UniRule"/>
</dbReference>
<dbReference type="EC" id="3.5.1.9" evidence="3"/>
<evidence type="ECO:0000259" key="4">
    <source>
        <dbReference type="Pfam" id="PF07859"/>
    </source>
</evidence>
<dbReference type="InterPro" id="IPR013094">
    <property type="entry name" value="AB_hydrolase_3"/>
</dbReference>
<comment type="domain">
    <text evidence="3">The main chain amide nitrogen atoms of the second glycine and its adjacent residue in the HGGXW motif define the oxyanion hole, and stabilize the oxyanion that forms during the nucleophilic attack by the catalytic serine during substrate cleavage.</text>
</comment>
<dbReference type="GO" id="GO:0004061">
    <property type="term" value="F:arylformamidase activity"/>
    <property type="evidence" value="ECO:0007669"/>
    <property type="project" value="UniProtKB-UniRule"/>
</dbReference>
<evidence type="ECO:0000256" key="3">
    <source>
        <dbReference type="HAMAP-Rule" id="MF_03014"/>
    </source>
</evidence>
<evidence type="ECO:0000256" key="2">
    <source>
        <dbReference type="ARBA" id="ARBA00023079"/>
    </source>
</evidence>
<feature type="active site" evidence="3">
    <location>
        <position position="235"/>
    </location>
</feature>
<feature type="domain" description="Alpha/beta hydrolase fold-3" evidence="4">
    <location>
        <begin position="41"/>
        <end position="270"/>
    </location>
</feature>
<comment type="similarity">
    <text evidence="3">Belongs to the kynurenine formamidase family.</text>
</comment>
<feature type="active site" description="Nucleophile" evidence="3">
    <location>
        <position position="140"/>
    </location>
</feature>
<comment type="caution">
    <text evidence="5">The sequence shown here is derived from an EMBL/GenBank/DDBJ whole genome shotgun (WGS) entry which is preliminary data.</text>
</comment>
<dbReference type="RefSeq" id="XP_038738943.1">
    <property type="nucleotide sequence ID" value="XM_038895790.1"/>
</dbReference>
<dbReference type="Proteomes" id="UP000781932">
    <property type="component" value="Unassembled WGS sequence"/>
</dbReference>
<dbReference type="Pfam" id="PF07859">
    <property type="entry name" value="Abhydrolase_3"/>
    <property type="match status" value="1"/>
</dbReference>
<evidence type="ECO:0000256" key="1">
    <source>
        <dbReference type="ARBA" id="ARBA00022801"/>
    </source>
</evidence>
<name>A0A9P6HTN3_9PEZI</name>
<dbReference type="PANTHER" id="PTHR48081:SF33">
    <property type="entry name" value="KYNURENINE FORMAMIDASE"/>
    <property type="match status" value="1"/>
</dbReference>
<reference evidence="5" key="1">
    <citation type="submission" date="2020-03" db="EMBL/GenBank/DDBJ databases">
        <authorList>
            <person name="He L."/>
        </authorList>
    </citation>
    <scope>NUCLEOTIDE SEQUENCE</scope>
    <source>
        <strain evidence="5">CkLH20</strain>
    </source>
</reference>
<dbReference type="GeneID" id="62168864"/>
<dbReference type="AlphaFoldDB" id="A0A9P6HTN3"/>
<comment type="pathway">
    <text evidence="3">Amino-acid degradation; L-tryptophan degradation via kynurenine pathway; L-kynurenine from L-tryptophan: step 2/2.</text>
</comment>
<dbReference type="Gene3D" id="3.40.50.1820">
    <property type="entry name" value="alpha/beta hydrolase"/>
    <property type="match status" value="1"/>
</dbReference>
<keyword evidence="2 3" id="KW-0823">Tryptophan catabolism</keyword>
<accession>A0A9P6HTN3</accession>
<dbReference type="HAMAP" id="MF_03014">
    <property type="entry name" value="KFase"/>
    <property type="match status" value="1"/>
</dbReference>
<dbReference type="OrthoDB" id="420264at2759"/>
<dbReference type="SUPFAM" id="SSF53474">
    <property type="entry name" value="alpha/beta-Hydrolases"/>
    <property type="match status" value="1"/>
</dbReference>
<evidence type="ECO:0000313" key="5">
    <source>
        <dbReference type="EMBL" id="KAF9869482.1"/>
    </source>
</evidence>
<proteinExistence type="inferred from homology"/>
<feature type="short sequence motif" description="HGGXW" evidence="3">
    <location>
        <begin position="45"/>
        <end position="49"/>
    </location>
</feature>
<organism evidence="5 6">
    <name type="scientific">Colletotrichum karsti</name>
    <dbReference type="NCBI Taxonomy" id="1095194"/>
    <lineage>
        <taxon>Eukaryota</taxon>
        <taxon>Fungi</taxon>
        <taxon>Dikarya</taxon>
        <taxon>Ascomycota</taxon>
        <taxon>Pezizomycotina</taxon>
        <taxon>Sordariomycetes</taxon>
        <taxon>Hypocreomycetidae</taxon>
        <taxon>Glomerellales</taxon>
        <taxon>Glomerellaceae</taxon>
        <taxon>Colletotrichum</taxon>
        <taxon>Colletotrichum boninense species complex</taxon>
    </lineage>
</organism>
<evidence type="ECO:0000313" key="6">
    <source>
        <dbReference type="Proteomes" id="UP000781932"/>
    </source>
</evidence>
<comment type="catalytic activity">
    <reaction evidence="3">
        <text>N-formyl-L-kynurenine + H2O = L-kynurenine + formate + H(+)</text>
        <dbReference type="Rhea" id="RHEA:13009"/>
        <dbReference type="ChEBI" id="CHEBI:15377"/>
        <dbReference type="ChEBI" id="CHEBI:15378"/>
        <dbReference type="ChEBI" id="CHEBI:15740"/>
        <dbReference type="ChEBI" id="CHEBI:57959"/>
        <dbReference type="ChEBI" id="CHEBI:58629"/>
        <dbReference type="EC" id="3.5.1.9"/>
    </reaction>
</comment>
<protein>
    <recommendedName>
        <fullName evidence="3">Kynurenine formamidase</fullName>
        <shortName evidence="3">KFA</shortName>
        <shortName evidence="3">KFase</shortName>
        <ecNumber evidence="3">3.5.1.9</ecNumber>
    </recommendedName>
    <alternativeName>
        <fullName evidence="3">Arylformamidase</fullName>
    </alternativeName>
    <alternativeName>
        <fullName evidence="3">N-formylkynurenine formamidase</fullName>
        <shortName evidence="3">FKF</shortName>
    </alternativeName>
</protein>
<keyword evidence="1 3" id="KW-0378">Hydrolase</keyword>
<sequence>MPVSMEYTEHHYAPNNELQKLGIWKFPAAADTATDASKYWVIWIHGGAWRDPRKTFKDFRTSIEQIVQASSIPKSKLRGFISIDYRLSPHPLFPQDPAVTAPAELRSAQHPDHLRDVWSALAFLQHRYDIRDRYILMGHSAGATLALQLPMGSASLGAAPPSEVQMPKAIVGISGIYELNAFNERHDENYTQFIAGAFGEDQTAWNKVVPATFSGSFKDVLPTKPLILLAWSPDDTLVDEPEIDGMVSKLKHDGVECTVIKNLTHDHDFVWQDGKQIARLLSETLDLLTRS</sequence>
<reference evidence="5" key="2">
    <citation type="submission" date="2020-11" db="EMBL/GenBank/DDBJ databases">
        <title>Whole genome sequencing of Colletotrichum sp.</title>
        <authorList>
            <person name="Li H."/>
        </authorList>
    </citation>
    <scope>NUCLEOTIDE SEQUENCE</scope>
    <source>
        <strain evidence="5">CkLH20</strain>
    </source>
</reference>
<keyword evidence="6" id="KW-1185">Reference proteome</keyword>
<dbReference type="GO" id="GO:0019441">
    <property type="term" value="P:L-tryptophan catabolic process to kynurenine"/>
    <property type="evidence" value="ECO:0007669"/>
    <property type="project" value="UniProtKB-UniRule"/>
</dbReference>
<dbReference type="EMBL" id="JAATWM020000071">
    <property type="protein sequence ID" value="KAF9869482.1"/>
    <property type="molecule type" value="Genomic_DNA"/>
</dbReference>
<dbReference type="InterPro" id="IPR029058">
    <property type="entry name" value="AB_hydrolase_fold"/>
</dbReference>